<feature type="region of interest" description="Disordered" evidence="4">
    <location>
        <begin position="545"/>
        <end position="625"/>
    </location>
</feature>
<dbReference type="GO" id="GO:0042147">
    <property type="term" value="P:retrograde transport, endosome to Golgi"/>
    <property type="evidence" value="ECO:0007669"/>
    <property type="project" value="TreeGrafter"/>
</dbReference>
<gene>
    <name evidence="6" type="ORF">CTOB1V02_LOCUS6927</name>
</gene>
<feature type="compositionally biased region" description="Polar residues" evidence="4">
    <location>
        <begin position="859"/>
        <end position="875"/>
    </location>
</feature>
<feature type="compositionally biased region" description="Polar residues" evidence="4">
    <location>
        <begin position="551"/>
        <end position="570"/>
    </location>
</feature>
<dbReference type="OrthoDB" id="67540at2759"/>
<evidence type="ECO:0000256" key="1">
    <source>
        <dbReference type="ARBA" id="ARBA00004370"/>
    </source>
</evidence>
<dbReference type="GO" id="GO:0034066">
    <property type="term" value="C:Ric1-Rgp1 guanyl-nucleotide exchange factor complex"/>
    <property type="evidence" value="ECO:0007669"/>
    <property type="project" value="InterPro"/>
</dbReference>
<evidence type="ECO:0000313" key="6">
    <source>
        <dbReference type="EMBL" id="CAD7229054.1"/>
    </source>
</evidence>
<evidence type="ECO:0000259" key="5">
    <source>
        <dbReference type="Pfam" id="PF07064"/>
    </source>
</evidence>
<keyword evidence="2" id="KW-0472">Membrane</keyword>
<feature type="compositionally biased region" description="Low complexity" evidence="4">
    <location>
        <begin position="815"/>
        <end position="829"/>
    </location>
</feature>
<dbReference type="PANTHER" id="PTHR22746">
    <property type="entry name" value="RAB6A-GEF COMPLEX PARTNER PROTEIN 1"/>
    <property type="match status" value="1"/>
</dbReference>
<dbReference type="PANTHER" id="PTHR22746:SF10">
    <property type="entry name" value="GUANINE NUCLEOTIDE EXCHANGE FACTOR SUBUNIT RIC1"/>
    <property type="match status" value="1"/>
</dbReference>
<feature type="domain" description="RIC1 C-terminal alpha solenoid region" evidence="5">
    <location>
        <begin position="193"/>
        <end position="355"/>
    </location>
</feature>
<dbReference type="GO" id="GO:0006886">
    <property type="term" value="P:intracellular protein transport"/>
    <property type="evidence" value="ECO:0007669"/>
    <property type="project" value="InterPro"/>
</dbReference>
<feature type="region of interest" description="Disordered" evidence="4">
    <location>
        <begin position="679"/>
        <end position="704"/>
    </location>
</feature>
<comment type="subcellular location">
    <subcellularLocation>
        <location evidence="1">Membrane</location>
    </subcellularLocation>
</comment>
<organism evidence="6">
    <name type="scientific">Cyprideis torosa</name>
    <dbReference type="NCBI Taxonomy" id="163714"/>
    <lineage>
        <taxon>Eukaryota</taxon>
        <taxon>Metazoa</taxon>
        <taxon>Ecdysozoa</taxon>
        <taxon>Arthropoda</taxon>
        <taxon>Crustacea</taxon>
        <taxon>Oligostraca</taxon>
        <taxon>Ostracoda</taxon>
        <taxon>Podocopa</taxon>
        <taxon>Podocopida</taxon>
        <taxon>Cytherocopina</taxon>
        <taxon>Cytheroidea</taxon>
        <taxon>Cytherideidae</taxon>
        <taxon>Cyprideis</taxon>
    </lineage>
</organism>
<reference evidence="6" key="1">
    <citation type="submission" date="2020-11" db="EMBL/GenBank/DDBJ databases">
        <authorList>
            <person name="Tran Van P."/>
        </authorList>
    </citation>
    <scope>NUCLEOTIDE SEQUENCE</scope>
</reference>
<dbReference type="InterPro" id="IPR009771">
    <property type="entry name" value="RIC1_C"/>
</dbReference>
<sequence length="928" mass="101044">MQETEEVSLIPTQRVNLLNLVYHPACVSSIALTSLRADHSTPRPRDSDGIAGVLLNICGRLILLQLETLDAASGRIHQALPTVLATNVENVWLPLRFERSKRHLTEALWIHCGNLGMRVWLPLFPQHGGKAFMAKRIMIPVSMSIYPLAILFEAAVVLGVESDSLLYPPHSGEDSERRTPFLVLERTSEVYLPHVLRQLLRRNLGHSAFAIARSCSSLPYFPHALELLLHSVLEDEATSKEPLPDALLPSVVDFIQEFPIYLQTIVRCARKSEILLWNHLFSYAGNPRDLTSQCINKGLLDTAANYLVILQNLERADVSRSYATLLLDSCLQNSRWSLAKDIIRYLRAIDPEEVQSPRPNPTGSVSKWASLQTGPASPVAQVSPNVEDLSLVLGTIPVPRGRSMSTTSAPHGSLKRVASGGSGVQPPPSAVTAGTGNPGQPTSASQPSRKGSIPNKKDDQDGFLVDSLLQQHARRLLSEGSLRSLGFMAAHLDFPLVSFFQAEKERSARVTDFVGSLQGLHSDFAWPLPILVHPISHYRLDSTYDPDESHSLSSPRSGRKGSQSTYNSIQKDAVPHSPSNDSFDFEPPSPAPLTVDTALAQSVKPGPSDRIPNEDPFDSGFASASHPPVFQTVTAGAHGQTDGLSPVVVEAQLRPYPLQLTSGLSHVESEQEDLSLMSDLDSVAGGGPESLSGSSGQPRPPSLAPLERLSQEMANKGPHEAEVQLRYLLQLLQEGGCLDWSLLLSLVLRDAMAVLRTLNAARSFDVSPETLVRLRKGLKELEIWTETECPGYRPLLIALQNQLVFYLQPRPPPSSSTSSSSTKPSSTASREPGRPKDNFIETRPPRRAKGTSSSTSSSQEGTVDGDSTSPPQLSPSRRRVPGRAVSFSSLGGPGDSPFVVGRDRRRRRSTSPPPAAPQEDTPWLCSLQ</sequence>
<dbReference type="AlphaFoldDB" id="A0A7R8ZR31"/>
<protein>
    <recommendedName>
        <fullName evidence="3">Protein RIC1 homolog</fullName>
    </recommendedName>
</protein>
<evidence type="ECO:0000256" key="2">
    <source>
        <dbReference type="ARBA" id="ARBA00023136"/>
    </source>
</evidence>
<feature type="compositionally biased region" description="Basic and acidic residues" evidence="4">
    <location>
        <begin position="831"/>
        <end position="844"/>
    </location>
</feature>
<evidence type="ECO:0000256" key="3">
    <source>
        <dbReference type="ARBA" id="ARBA00029879"/>
    </source>
</evidence>
<accession>A0A7R8ZR31</accession>
<proteinExistence type="predicted"/>
<feature type="region of interest" description="Disordered" evidence="4">
    <location>
        <begin position="809"/>
        <end position="928"/>
    </location>
</feature>
<evidence type="ECO:0000256" key="4">
    <source>
        <dbReference type="SAM" id="MobiDB-lite"/>
    </source>
</evidence>
<dbReference type="Pfam" id="PF07064">
    <property type="entry name" value="RIC1"/>
    <property type="match status" value="1"/>
</dbReference>
<dbReference type="GO" id="GO:0005829">
    <property type="term" value="C:cytosol"/>
    <property type="evidence" value="ECO:0007669"/>
    <property type="project" value="TreeGrafter"/>
</dbReference>
<feature type="compositionally biased region" description="Polar residues" evidence="4">
    <location>
        <begin position="432"/>
        <end position="449"/>
    </location>
</feature>
<dbReference type="EMBL" id="OB661843">
    <property type="protein sequence ID" value="CAD7229054.1"/>
    <property type="molecule type" value="Genomic_DNA"/>
</dbReference>
<dbReference type="GO" id="GO:0000139">
    <property type="term" value="C:Golgi membrane"/>
    <property type="evidence" value="ECO:0007669"/>
    <property type="project" value="TreeGrafter"/>
</dbReference>
<dbReference type="InterPro" id="IPR040096">
    <property type="entry name" value="Ric1"/>
</dbReference>
<feature type="region of interest" description="Disordered" evidence="4">
    <location>
        <begin position="400"/>
        <end position="459"/>
    </location>
</feature>
<name>A0A7R8ZR31_9CRUS</name>